<name>A0A4R8MB13_9BACT</name>
<dbReference type="FunFam" id="3.40.50.970:FF:000022">
    <property type="entry name" value="2-oxoglutarate ferredoxin oxidoreductase alpha subunit"/>
    <property type="match status" value="1"/>
</dbReference>
<dbReference type="InterPro" id="IPR002880">
    <property type="entry name" value="Pyrv_Fd/Flavodoxin_OxRdtase_N"/>
</dbReference>
<organism evidence="4 5">
    <name type="scientific">Aminivibrio pyruvatiphilus</name>
    <dbReference type="NCBI Taxonomy" id="1005740"/>
    <lineage>
        <taxon>Bacteria</taxon>
        <taxon>Thermotogati</taxon>
        <taxon>Synergistota</taxon>
        <taxon>Synergistia</taxon>
        <taxon>Synergistales</taxon>
        <taxon>Aminobacteriaceae</taxon>
        <taxon>Aminivibrio</taxon>
    </lineage>
</organism>
<dbReference type="PANTHER" id="PTHR43088">
    <property type="entry name" value="SUBUNIT OF PYRUVATE:FLAVODOXIN OXIDOREDUCTASE-RELATED"/>
    <property type="match status" value="1"/>
</dbReference>
<dbReference type="RefSeq" id="WP_133956502.1">
    <property type="nucleotide sequence ID" value="NZ_SORI01000003.1"/>
</dbReference>
<sequence length="381" mass="40515">MTGLQSVFTSGNEAIAEGAIAAGASFFAGYPITPSSEIAETAARRLPETGGMYVQMEDELSGMAAIVGASVSGARAFTATSGPGFSLMQENLGMAVMGEIPCVVVNVQRSGPSTGMATKPAQGDVMQARWGTHGDHGIITLAPSSVQDCYDFTIRAFSLAGRFRTPVILLADAAVAKLKENVRFRSPAPEERAPRPLPDCPPEAYRPFAVDPEEKAITPLPPFGSDYIFRITGSMHDEAGGQGASPANADRVIRHLAGKIEKNRDVIVRVRRFFLDDADLAVISFGCSARSARAAVREARRQGIPAGLLELTTLWPFPDDDVRDVLSRVRGAVVPELNLGQAAGEVRRLNDFGIPVRGICRVDGTLIPPGDILSALREARS</sequence>
<feature type="domain" description="Pyruvate flavodoxin/ferredoxin oxidoreductase pyrimidine binding" evidence="2">
    <location>
        <begin position="17"/>
        <end position="240"/>
    </location>
</feature>
<evidence type="ECO:0000313" key="5">
    <source>
        <dbReference type="Proteomes" id="UP000295066"/>
    </source>
</evidence>
<evidence type="ECO:0000259" key="3">
    <source>
        <dbReference type="Pfam" id="PF17147"/>
    </source>
</evidence>
<keyword evidence="5" id="KW-1185">Reference proteome</keyword>
<dbReference type="EMBL" id="SORI01000003">
    <property type="protein sequence ID" value="TDY62889.1"/>
    <property type="molecule type" value="Genomic_DNA"/>
</dbReference>
<dbReference type="AlphaFoldDB" id="A0A4R8MB13"/>
<keyword evidence="1" id="KW-0560">Oxidoreductase</keyword>
<dbReference type="OrthoDB" id="9794954at2"/>
<comment type="caution">
    <text evidence="4">The sequence shown here is derived from an EMBL/GenBank/DDBJ whole genome shotgun (WGS) entry which is preliminary data.</text>
</comment>
<dbReference type="CDD" id="cd07034">
    <property type="entry name" value="TPP_PYR_PFOR_IOR-alpha_like"/>
    <property type="match status" value="1"/>
</dbReference>
<dbReference type="PANTHER" id="PTHR43088:SF1">
    <property type="entry name" value="SUBUNIT OF PYRUVATE:FLAVODOXIN OXIDOREDUCTASE"/>
    <property type="match status" value="1"/>
</dbReference>
<dbReference type="SUPFAM" id="SSF52922">
    <property type="entry name" value="TK C-terminal domain-like"/>
    <property type="match status" value="1"/>
</dbReference>
<accession>A0A4R8MB13</accession>
<dbReference type="NCBIfam" id="NF006412">
    <property type="entry name" value="PRK08659.1"/>
    <property type="match status" value="1"/>
</dbReference>
<dbReference type="Pfam" id="PF17147">
    <property type="entry name" value="PFOR_II"/>
    <property type="match status" value="1"/>
</dbReference>
<evidence type="ECO:0000256" key="1">
    <source>
        <dbReference type="ARBA" id="ARBA00023002"/>
    </source>
</evidence>
<dbReference type="Proteomes" id="UP000295066">
    <property type="component" value="Unassembled WGS sequence"/>
</dbReference>
<dbReference type="Gene3D" id="3.40.50.920">
    <property type="match status" value="1"/>
</dbReference>
<dbReference type="SUPFAM" id="SSF52518">
    <property type="entry name" value="Thiamin diphosphate-binding fold (THDP-binding)"/>
    <property type="match status" value="1"/>
</dbReference>
<dbReference type="GO" id="GO:0016491">
    <property type="term" value="F:oxidoreductase activity"/>
    <property type="evidence" value="ECO:0007669"/>
    <property type="project" value="UniProtKB-KW"/>
</dbReference>
<feature type="domain" description="Pyruvate:ferredoxin oxidoreductase core" evidence="3">
    <location>
        <begin position="278"/>
        <end position="371"/>
    </location>
</feature>
<reference evidence="4 5" key="1">
    <citation type="submission" date="2019-03" db="EMBL/GenBank/DDBJ databases">
        <title>Genomic Encyclopedia of Type Strains, Phase IV (KMG-IV): sequencing the most valuable type-strain genomes for metagenomic binning, comparative biology and taxonomic classification.</title>
        <authorList>
            <person name="Goeker M."/>
        </authorList>
    </citation>
    <scope>NUCLEOTIDE SEQUENCE [LARGE SCALE GENOMIC DNA]</scope>
    <source>
        <strain evidence="4 5">DSM 25964</strain>
    </source>
</reference>
<gene>
    <name evidence="4" type="ORF">C8D99_103109</name>
</gene>
<dbReference type="InterPro" id="IPR033412">
    <property type="entry name" value="PFOR_II"/>
</dbReference>
<dbReference type="InterPro" id="IPR052368">
    <property type="entry name" value="2-oxoacid_oxidoreductase"/>
</dbReference>
<dbReference type="Pfam" id="PF01855">
    <property type="entry name" value="POR_N"/>
    <property type="match status" value="1"/>
</dbReference>
<protein>
    <submittedName>
        <fullName evidence="4">2-oxoglutarate ferredoxin oxidoreductase subunit alpha</fullName>
    </submittedName>
</protein>
<proteinExistence type="predicted"/>
<evidence type="ECO:0000259" key="2">
    <source>
        <dbReference type="Pfam" id="PF01855"/>
    </source>
</evidence>
<dbReference type="InterPro" id="IPR029061">
    <property type="entry name" value="THDP-binding"/>
</dbReference>
<dbReference type="InterPro" id="IPR009014">
    <property type="entry name" value="Transketo_C/PFOR_II"/>
</dbReference>
<dbReference type="Gene3D" id="3.40.50.970">
    <property type="match status" value="1"/>
</dbReference>
<evidence type="ECO:0000313" key="4">
    <source>
        <dbReference type="EMBL" id="TDY62889.1"/>
    </source>
</evidence>